<protein>
    <submittedName>
        <fullName evidence="4">Putative FAD-linked oxidoreductase</fullName>
        <ecNumber evidence="4">1.-.-.-</ecNumber>
    </submittedName>
</protein>
<organism evidence="4 5">
    <name type="scientific">Roseovarius litorisediminis</name>
    <dbReference type="NCBI Taxonomy" id="1312363"/>
    <lineage>
        <taxon>Bacteria</taxon>
        <taxon>Pseudomonadati</taxon>
        <taxon>Pseudomonadota</taxon>
        <taxon>Alphaproteobacteria</taxon>
        <taxon>Rhodobacterales</taxon>
        <taxon>Roseobacteraceae</taxon>
        <taxon>Roseovarius</taxon>
    </lineage>
</organism>
<evidence type="ECO:0000313" key="5">
    <source>
        <dbReference type="Proteomes" id="UP000193827"/>
    </source>
</evidence>
<dbReference type="AlphaFoldDB" id="A0A1Y5T8Z1"/>
<dbReference type="InterPro" id="IPR036318">
    <property type="entry name" value="FAD-bd_PCMH-like_sf"/>
</dbReference>
<evidence type="ECO:0000259" key="3">
    <source>
        <dbReference type="PROSITE" id="PS51387"/>
    </source>
</evidence>
<evidence type="ECO:0000256" key="1">
    <source>
        <dbReference type="ARBA" id="ARBA00022630"/>
    </source>
</evidence>
<reference evidence="4 5" key="1">
    <citation type="submission" date="2017-03" db="EMBL/GenBank/DDBJ databases">
        <authorList>
            <person name="Afonso C.L."/>
            <person name="Miller P.J."/>
            <person name="Scott M.A."/>
            <person name="Spackman E."/>
            <person name="Goraichik I."/>
            <person name="Dimitrov K.M."/>
            <person name="Suarez D.L."/>
            <person name="Swayne D.E."/>
        </authorList>
    </citation>
    <scope>NUCLEOTIDE SEQUENCE [LARGE SCALE GENOMIC DNA]</scope>
    <source>
        <strain evidence="4 5">CECT 8287</strain>
    </source>
</reference>
<dbReference type="EMBL" id="FWFL01000008">
    <property type="protein sequence ID" value="SLN56524.1"/>
    <property type="molecule type" value="Genomic_DNA"/>
</dbReference>
<dbReference type="InterPro" id="IPR016164">
    <property type="entry name" value="FAD-linked_Oxase-like_C"/>
</dbReference>
<dbReference type="GO" id="GO:0016491">
    <property type="term" value="F:oxidoreductase activity"/>
    <property type="evidence" value="ECO:0007669"/>
    <property type="project" value="UniProtKB-KW"/>
</dbReference>
<dbReference type="PROSITE" id="PS51387">
    <property type="entry name" value="FAD_PCMH"/>
    <property type="match status" value="1"/>
</dbReference>
<gene>
    <name evidence="4" type="ORF">PEL8287_03039</name>
</gene>
<keyword evidence="4" id="KW-0560">Oxidoreductase</keyword>
<dbReference type="SUPFAM" id="SSF55103">
    <property type="entry name" value="FAD-linked oxidases, C-terminal domain"/>
    <property type="match status" value="1"/>
</dbReference>
<dbReference type="Pfam" id="PF01565">
    <property type="entry name" value="FAD_binding_4"/>
    <property type="match status" value="1"/>
</dbReference>
<dbReference type="PANTHER" id="PTHR11748:SF103">
    <property type="entry name" value="GLYCOLATE OXIDASE SUBUNIT GLCE"/>
    <property type="match status" value="1"/>
</dbReference>
<dbReference type="GO" id="GO:0071949">
    <property type="term" value="F:FAD binding"/>
    <property type="evidence" value="ECO:0007669"/>
    <property type="project" value="InterPro"/>
</dbReference>
<keyword evidence="2" id="KW-0274">FAD</keyword>
<dbReference type="InterPro" id="IPR016166">
    <property type="entry name" value="FAD-bd_PCMH"/>
</dbReference>
<keyword evidence="1" id="KW-0285">Flavoprotein</keyword>
<dbReference type="NCBIfam" id="NF008439">
    <property type="entry name" value="PRK11282.1"/>
    <property type="match status" value="1"/>
</dbReference>
<dbReference type="Proteomes" id="UP000193827">
    <property type="component" value="Unassembled WGS sequence"/>
</dbReference>
<evidence type="ECO:0000256" key="2">
    <source>
        <dbReference type="ARBA" id="ARBA00022827"/>
    </source>
</evidence>
<name>A0A1Y5T8Z1_9RHOB</name>
<evidence type="ECO:0000313" key="4">
    <source>
        <dbReference type="EMBL" id="SLN56524.1"/>
    </source>
</evidence>
<sequence length="380" mass="40199">MLTPKNEAELAKIIAKADTPLRIQGGGTRPIGAPLNCPCLTTTGISGIELYEPGALTLVAKAGTPLAEIETALDAEGQRLAFEPMDHRGLLNTKGTPTIGGVVAANVSGPRRIQAGACRDFLLGVRFVDGQGRIIKNGGRVMKNVTGYDLVKLMAGSFGTLGVLTEVSLKVLPKSRSTGVLLLEGLSDEQAVKALSRALGSPYEITGAAHLQKGVDGDPVTMIRLEGFENSVAYRAAKLQEVLSEFGKFTVENDQNRTTAGWQWVRDVVPFHNRDGDVWRLSVKPSDAPEIVNNFSGVEAIYDWGGGLIWLLVPGNSELAASEIRQAVATKGGHATLVRGGYSVGAFTPLAPAVAGLHRGLRQQFDPKGLFNPGLMGQVA</sequence>
<keyword evidence="5" id="KW-1185">Reference proteome</keyword>
<dbReference type="InterPro" id="IPR006094">
    <property type="entry name" value="Oxid_FAD_bind_N"/>
</dbReference>
<proteinExistence type="predicted"/>
<dbReference type="InterPro" id="IPR016169">
    <property type="entry name" value="FAD-bd_PCMH_sub2"/>
</dbReference>
<dbReference type="PANTHER" id="PTHR11748">
    <property type="entry name" value="D-LACTATE DEHYDROGENASE"/>
    <property type="match status" value="1"/>
</dbReference>
<dbReference type="EC" id="1.-.-.-" evidence="4"/>
<accession>A0A1Y5T8Z1</accession>
<dbReference type="SUPFAM" id="SSF56176">
    <property type="entry name" value="FAD-binding/transporter-associated domain-like"/>
    <property type="match status" value="1"/>
</dbReference>
<dbReference type="Gene3D" id="3.30.465.10">
    <property type="match status" value="1"/>
</dbReference>
<feature type="domain" description="FAD-binding PCMH-type" evidence="3">
    <location>
        <begin position="1"/>
        <end position="174"/>
    </location>
</feature>